<dbReference type="InParanoid" id="A0A1B7MNQ4"/>
<feature type="non-terminal residue" evidence="1">
    <location>
        <position position="70"/>
    </location>
</feature>
<dbReference type="EMBL" id="KV448641">
    <property type="protein sequence ID" value="OAX34219.1"/>
    <property type="molecule type" value="Genomic_DNA"/>
</dbReference>
<keyword evidence="2" id="KW-1185">Reference proteome</keyword>
<gene>
    <name evidence="1" type="ORF">K503DRAFT_774801</name>
</gene>
<dbReference type="OrthoDB" id="10497197at2759"/>
<organism evidence="1 2">
    <name type="scientific">Rhizopogon vinicolor AM-OR11-026</name>
    <dbReference type="NCBI Taxonomy" id="1314800"/>
    <lineage>
        <taxon>Eukaryota</taxon>
        <taxon>Fungi</taxon>
        <taxon>Dikarya</taxon>
        <taxon>Basidiomycota</taxon>
        <taxon>Agaricomycotina</taxon>
        <taxon>Agaricomycetes</taxon>
        <taxon>Agaricomycetidae</taxon>
        <taxon>Boletales</taxon>
        <taxon>Suillineae</taxon>
        <taxon>Rhizopogonaceae</taxon>
        <taxon>Rhizopogon</taxon>
    </lineage>
</organism>
<name>A0A1B7MNQ4_9AGAM</name>
<evidence type="ECO:0000313" key="1">
    <source>
        <dbReference type="EMBL" id="OAX34219.1"/>
    </source>
</evidence>
<proteinExistence type="predicted"/>
<dbReference type="AlphaFoldDB" id="A0A1B7MNQ4"/>
<dbReference type="Proteomes" id="UP000092154">
    <property type="component" value="Unassembled WGS sequence"/>
</dbReference>
<sequence length="70" mass="7524">MPATRMPIPATQMPADAFACHADARYADADTTRMPIPATQMPATRMLMPMPAPTTPQLQVHLNASPVGSY</sequence>
<evidence type="ECO:0000313" key="2">
    <source>
        <dbReference type="Proteomes" id="UP000092154"/>
    </source>
</evidence>
<reference evidence="1 2" key="1">
    <citation type="submission" date="2016-06" db="EMBL/GenBank/DDBJ databases">
        <title>Comparative genomics of the ectomycorrhizal sister species Rhizopogon vinicolor and Rhizopogon vesiculosus (Basidiomycota: Boletales) reveals a divergence of the mating type B locus.</title>
        <authorList>
            <consortium name="DOE Joint Genome Institute"/>
            <person name="Mujic A.B."/>
            <person name="Kuo A."/>
            <person name="Tritt A."/>
            <person name="Lipzen A."/>
            <person name="Chen C."/>
            <person name="Johnson J."/>
            <person name="Sharma A."/>
            <person name="Barry K."/>
            <person name="Grigoriev I.V."/>
            <person name="Spatafora J.W."/>
        </authorList>
    </citation>
    <scope>NUCLEOTIDE SEQUENCE [LARGE SCALE GENOMIC DNA]</scope>
    <source>
        <strain evidence="1 2">AM-OR11-026</strain>
    </source>
</reference>
<accession>A0A1B7MNQ4</accession>
<protein>
    <submittedName>
        <fullName evidence="1">Uncharacterized protein</fullName>
    </submittedName>
</protein>